<dbReference type="InterPro" id="IPR058912">
    <property type="entry name" value="HTH_animal"/>
</dbReference>
<dbReference type="PROSITE" id="PS50878">
    <property type="entry name" value="RT_POL"/>
    <property type="match status" value="1"/>
</dbReference>
<accession>A0ABM4B9P1</accession>
<keyword evidence="2" id="KW-1185">Reference proteome</keyword>
<dbReference type="InterPro" id="IPR000477">
    <property type="entry name" value="RT_dom"/>
</dbReference>
<dbReference type="Pfam" id="PF00078">
    <property type="entry name" value="RVT_1"/>
    <property type="match status" value="1"/>
</dbReference>
<dbReference type="PANTHER" id="PTHR21301:SF10">
    <property type="entry name" value="REVERSE TRANSCRIPTASE DOMAIN-CONTAINING PROTEIN"/>
    <property type="match status" value="1"/>
</dbReference>
<dbReference type="Pfam" id="PF26215">
    <property type="entry name" value="HTH_animal"/>
    <property type="match status" value="1"/>
</dbReference>
<proteinExistence type="predicted"/>
<dbReference type="GeneID" id="136076081"/>
<dbReference type="PANTHER" id="PTHR21301">
    <property type="entry name" value="REVERSE TRANSCRIPTASE"/>
    <property type="match status" value="1"/>
</dbReference>
<feature type="domain" description="Reverse transcriptase" evidence="1">
    <location>
        <begin position="1"/>
        <end position="289"/>
    </location>
</feature>
<reference evidence="3" key="2">
    <citation type="submission" date="2025-08" db="UniProtKB">
        <authorList>
            <consortium name="RefSeq"/>
        </authorList>
    </citation>
    <scope>IDENTIFICATION</scope>
</reference>
<reference evidence="2" key="1">
    <citation type="submission" date="2025-05" db="UniProtKB">
        <authorList>
            <consortium name="RefSeq"/>
        </authorList>
    </citation>
    <scope>NUCLEOTIDE SEQUENCE [LARGE SCALE GENOMIC DNA]</scope>
</reference>
<dbReference type="Proteomes" id="UP001652625">
    <property type="component" value="Chromosome 02"/>
</dbReference>
<evidence type="ECO:0000259" key="1">
    <source>
        <dbReference type="PROSITE" id="PS50878"/>
    </source>
</evidence>
<dbReference type="SUPFAM" id="SSF56672">
    <property type="entry name" value="DNA/RNA polymerases"/>
    <property type="match status" value="1"/>
</dbReference>
<gene>
    <name evidence="3" type="primary">LOC136076081</name>
</gene>
<dbReference type="RefSeq" id="XP_065645617.1">
    <property type="nucleotide sequence ID" value="XM_065789545.1"/>
</dbReference>
<evidence type="ECO:0000313" key="3">
    <source>
        <dbReference type="RefSeq" id="XP_065645617.1"/>
    </source>
</evidence>
<dbReference type="InterPro" id="IPR043502">
    <property type="entry name" value="DNA/RNA_pol_sf"/>
</dbReference>
<organism evidence="2 3">
    <name type="scientific">Hydra vulgaris</name>
    <name type="common">Hydra</name>
    <name type="synonym">Hydra attenuata</name>
    <dbReference type="NCBI Taxonomy" id="6087"/>
    <lineage>
        <taxon>Eukaryota</taxon>
        <taxon>Metazoa</taxon>
        <taxon>Cnidaria</taxon>
        <taxon>Hydrozoa</taxon>
        <taxon>Hydroidolina</taxon>
        <taxon>Anthoathecata</taxon>
        <taxon>Aplanulata</taxon>
        <taxon>Hydridae</taxon>
        <taxon>Hydra</taxon>
    </lineage>
</organism>
<sequence>MAFYHLGPAHKPRLHCRSKNYGNAVKLNKHFILAGPNLAKTNPNTGNSFEFLPQKTTNLNCFDISYKEFEAAFKTIKPNKAIGFDDLLTPYLPKHYTTFDSFSFVEDLKQVDVTNKFIVSYDVENLFTNIPLNETINIATELFFKDETRSKYFSKTHFKKLLQISTSGSHFLFNGKFYDQLDGVAMGSPLEPILANMLIGFHEQTWVNNCSSSIPIFYKRYVDDIKAIFNSEFEAQEFFKHLNRQHKNLRFTMEKEKDNQIPFFDVLIIKSNSLSTSVYHKKTYTGLLQNFFSFVPSCYKTGLIRCLIDRTYKIDNTWFGFDKDIKNLSLVLKNNQFPQKVIDTEIKLYVEKKINPPVINTVDNTNIRYFKLPFIGFYSNFTKTKIDKIIKKCCKNIIIKFIFTTNKLKNNFCIKDPLPKMLKSNVVYKFSCAGCNASYIGETFRHLTTRINEHLTSDKQSHIFKHLNSSINCKTLTNYDCFQILDTTSTINKLKIKGALHIKWKHPSLNKQTSHYIINLSI</sequence>
<name>A0ABM4B9P1_HYDVU</name>
<evidence type="ECO:0000313" key="2">
    <source>
        <dbReference type="Proteomes" id="UP001652625"/>
    </source>
</evidence>
<protein>
    <submittedName>
        <fullName evidence="3">Uncharacterized protein LOC136076081</fullName>
    </submittedName>
</protein>